<keyword evidence="3 7" id="KW-0812">Transmembrane</keyword>
<evidence type="ECO:0000256" key="5">
    <source>
        <dbReference type="ARBA" id="ARBA00023136"/>
    </source>
</evidence>
<feature type="transmembrane region" description="Helical" evidence="7">
    <location>
        <begin position="66"/>
        <end position="84"/>
    </location>
</feature>
<feature type="transmembrane region" description="Helical" evidence="7">
    <location>
        <begin position="35"/>
        <end position="60"/>
    </location>
</feature>
<dbReference type="GO" id="GO:0015171">
    <property type="term" value="F:amino acid transmembrane transporter activity"/>
    <property type="evidence" value="ECO:0007669"/>
    <property type="project" value="TreeGrafter"/>
</dbReference>
<sequence length="299" mass="31705">MTIFASGFFTYLALVVAIGAQTLFLLRQVVRGDRVLLSLGICFVADMALIIGGVLGLGALTERVPWLVTALTVAGVAYLLWFAASSFRSAWKGETTLTSAATDAAEHDPAAAPDAVDLGLMTGELPVIDGEMLRQYRAREAAPEPMMSARGGPGVEPGAGRSGTDRDGADRGVAVKSRVRRASPRTSRAERREPVTRMGMPMTPVGKIWALCLSVSLLNPHAILDTVVMLPTIAYTYGEGMATFMIGSMVASAVWFVVLGWGGTKLAPLMNTPRMWRIVDTIVGVLMVGIAVKIGLGLL</sequence>
<evidence type="ECO:0000256" key="6">
    <source>
        <dbReference type="SAM" id="MobiDB-lite"/>
    </source>
</evidence>
<keyword evidence="5 7" id="KW-0472">Membrane</keyword>
<keyword evidence="2" id="KW-1003">Cell membrane</keyword>
<gene>
    <name evidence="8" type="ORF">HDA30_001617</name>
</gene>
<feature type="transmembrane region" description="Helical" evidence="7">
    <location>
        <begin position="275"/>
        <end position="296"/>
    </location>
</feature>
<accession>A0A7W7GPX2</accession>
<proteinExistence type="predicted"/>
<dbReference type="RefSeq" id="WP_184241739.1">
    <property type="nucleotide sequence ID" value="NZ_JACHNA010000001.1"/>
</dbReference>
<dbReference type="Pfam" id="PF01810">
    <property type="entry name" value="LysE"/>
    <property type="match status" value="2"/>
</dbReference>
<evidence type="ECO:0000256" key="7">
    <source>
        <dbReference type="SAM" id="Phobius"/>
    </source>
</evidence>
<dbReference type="GO" id="GO:0005886">
    <property type="term" value="C:plasma membrane"/>
    <property type="evidence" value="ECO:0007669"/>
    <property type="project" value="UniProtKB-SubCell"/>
</dbReference>
<protein>
    <submittedName>
        <fullName evidence="8">L-lysine exporter family protein LysE/ArgO</fullName>
    </submittedName>
</protein>
<name>A0A7W7GPX2_9MICC</name>
<dbReference type="PANTHER" id="PTHR30086">
    <property type="entry name" value="ARGININE EXPORTER PROTEIN ARGO"/>
    <property type="match status" value="1"/>
</dbReference>
<feature type="transmembrane region" description="Helical" evidence="7">
    <location>
        <begin position="241"/>
        <end position="263"/>
    </location>
</feature>
<dbReference type="AlphaFoldDB" id="A0A7W7GPX2"/>
<dbReference type="Proteomes" id="UP000540191">
    <property type="component" value="Unassembled WGS sequence"/>
</dbReference>
<keyword evidence="9" id="KW-1185">Reference proteome</keyword>
<organism evidence="8 9">
    <name type="scientific">Micrococcus cohnii</name>
    <dbReference type="NCBI Taxonomy" id="993416"/>
    <lineage>
        <taxon>Bacteria</taxon>
        <taxon>Bacillati</taxon>
        <taxon>Actinomycetota</taxon>
        <taxon>Actinomycetes</taxon>
        <taxon>Micrococcales</taxon>
        <taxon>Micrococcaceae</taxon>
        <taxon>Micrococcus</taxon>
    </lineage>
</organism>
<dbReference type="EMBL" id="JACHNA010000001">
    <property type="protein sequence ID" value="MBB4736109.1"/>
    <property type="molecule type" value="Genomic_DNA"/>
</dbReference>
<comment type="caution">
    <text evidence="8">The sequence shown here is derived from an EMBL/GenBank/DDBJ whole genome shotgun (WGS) entry which is preliminary data.</text>
</comment>
<dbReference type="PANTHER" id="PTHR30086:SF20">
    <property type="entry name" value="ARGININE EXPORTER PROTEIN ARGO-RELATED"/>
    <property type="match status" value="1"/>
</dbReference>
<dbReference type="InterPro" id="IPR001123">
    <property type="entry name" value="LeuE-type"/>
</dbReference>
<evidence type="ECO:0000256" key="1">
    <source>
        <dbReference type="ARBA" id="ARBA00004651"/>
    </source>
</evidence>
<feature type="region of interest" description="Disordered" evidence="6">
    <location>
        <begin position="142"/>
        <end position="192"/>
    </location>
</feature>
<feature type="compositionally biased region" description="Gly residues" evidence="6">
    <location>
        <begin position="151"/>
        <end position="161"/>
    </location>
</feature>
<feature type="transmembrane region" description="Helical" evidence="7">
    <location>
        <begin position="6"/>
        <end position="26"/>
    </location>
</feature>
<evidence type="ECO:0000256" key="2">
    <source>
        <dbReference type="ARBA" id="ARBA00022475"/>
    </source>
</evidence>
<evidence type="ECO:0000256" key="4">
    <source>
        <dbReference type="ARBA" id="ARBA00022989"/>
    </source>
</evidence>
<evidence type="ECO:0000313" key="9">
    <source>
        <dbReference type="Proteomes" id="UP000540191"/>
    </source>
</evidence>
<reference evidence="8 9" key="1">
    <citation type="submission" date="2020-08" db="EMBL/GenBank/DDBJ databases">
        <title>Sequencing the genomes of 1000 actinobacteria strains.</title>
        <authorList>
            <person name="Klenk H.-P."/>
        </authorList>
    </citation>
    <scope>NUCLEOTIDE SEQUENCE [LARGE SCALE GENOMIC DNA]</scope>
    <source>
        <strain evidence="8 9">DSM 23974</strain>
    </source>
</reference>
<comment type="subcellular location">
    <subcellularLocation>
        <location evidence="1">Cell membrane</location>
        <topology evidence="1">Multi-pass membrane protein</topology>
    </subcellularLocation>
</comment>
<feature type="transmembrane region" description="Helical" evidence="7">
    <location>
        <begin position="208"/>
        <end position="235"/>
    </location>
</feature>
<keyword evidence="4 7" id="KW-1133">Transmembrane helix</keyword>
<evidence type="ECO:0000313" key="8">
    <source>
        <dbReference type="EMBL" id="MBB4736109.1"/>
    </source>
</evidence>
<evidence type="ECO:0000256" key="3">
    <source>
        <dbReference type="ARBA" id="ARBA00022692"/>
    </source>
</evidence>